<dbReference type="EMBL" id="FZOS01000022">
    <property type="protein sequence ID" value="SNS90077.1"/>
    <property type="molecule type" value="Genomic_DNA"/>
</dbReference>
<name>A0A239I947_9SPHN</name>
<evidence type="ECO:0000313" key="2">
    <source>
        <dbReference type="Proteomes" id="UP000198281"/>
    </source>
</evidence>
<organism evidence="1 2">
    <name type="scientific">Edaphosphingomonas laterariae</name>
    <dbReference type="NCBI Taxonomy" id="861865"/>
    <lineage>
        <taxon>Bacteria</taxon>
        <taxon>Pseudomonadati</taxon>
        <taxon>Pseudomonadota</taxon>
        <taxon>Alphaproteobacteria</taxon>
        <taxon>Sphingomonadales</taxon>
        <taxon>Rhizorhabdaceae</taxon>
        <taxon>Edaphosphingomonas</taxon>
    </lineage>
</organism>
<dbReference type="Proteomes" id="UP000198281">
    <property type="component" value="Unassembled WGS sequence"/>
</dbReference>
<sequence length="73" mass="8093">MAANKIQGRKTEIPIESQVYEMRIVLVAARPFVDSYIIIGLGWRTALSRVKEGGGVARAWSGPLEPDRVKLLI</sequence>
<accession>A0A239I947</accession>
<evidence type="ECO:0000313" key="1">
    <source>
        <dbReference type="EMBL" id="SNS90077.1"/>
    </source>
</evidence>
<reference evidence="2" key="1">
    <citation type="submission" date="2017-06" db="EMBL/GenBank/DDBJ databases">
        <authorList>
            <person name="Varghese N."/>
            <person name="Submissions S."/>
        </authorList>
    </citation>
    <scope>NUCLEOTIDE SEQUENCE [LARGE SCALE GENOMIC DNA]</scope>
    <source>
        <strain evidence="2">LNB2</strain>
    </source>
</reference>
<protein>
    <submittedName>
        <fullName evidence="1">Uncharacterized protein</fullName>
    </submittedName>
</protein>
<proteinExistence type="predicted"/>
<gene>
    <name evidence="1" type="ORF">SAMN06295912_12261</name>
</gene>
<dbReference type="AlphaFoldDB" id="A0A239I947"/>
<keyword evidence="2" id="KW-1185">Reference proteome</keyword>